<comment type="caution">
    <text evidence="1">The sequence shown here is derived from an EMBL/GenBank/DDBJ whole genome shotgun (WGS) entry which is preliminary data.</text>
</comment>
<evidence type="ECO:0000313" key="2">
    <source>
        <dbReference type="Proteomes" id="UP000196594"/>
    </source>
</evidence>
<keyword evidence="2" id="KW-1185">Reference proteome</keyword>
<name>A0ABX3ZM17_9BACL</name>
<dbReference type="RefSeq" id="WP_087615599.1">
    <property type="nucleotide sequence ID" value="NZ_JAFBEY010000002.1"/>
</dbReference>
<gene>
    <name evidence="1" type="ORF">CBM15_02495</name>
</gene>
<evidence type="ECO:0000313" key="1">
    <source>
        <dbReference type="EMBL" id="OUZ40759.1"/>
    </source>
</evidence>
<dbReference type="Proteomes" id="UP000196594">
    <property type="component" value="Unassembled WGS sequence"/>
</dbReference>
<proteinExistence type="predicted"/>
<reference evidence="1 2" key="1">
    <citation type="journal article" date="2017" name="Int. J. Syst. Evol. Microbiol.">
        <title>Solibacillus kalamii sp. nov., isolated from a high-efficiency particulate arrestance filter system used in the International Space Station.</title>
        <authorList>
            <person name="Checinska Sielaff A."/>
            <person name="Kumar R.M."/>
            <person name="Pal D."/>
            <person name="Mayilraj S."/>
            <person name="Venkateswaran K."/>
        </authorList>
    </citation>
    <scope>NUCLEOTIDE SEQUENCE [LARGE SCALE GENOMIC DNA]</scope>
    <source>
        <strain evidence="1 2">ISSFR-015</strain>
    </source>
</reference>
<sequence>MNNEEELAFLEAQLQWVKQRDALLEQVESNLYEMKHIAEQVASNHKSISANEKRRLNERFTHLKIKVTELENQLHTSYN</sequence>
<organism evidence="1 2">
    <name type="scientific">Solibacillus kalamii</name>
    <dbReference type="NCBI Taxonomy" id="1748298"/>
    <lineage>
        <taxon>Bacteria</taxon>
        <taxon>Bacillati</taxon>
        <taxon>Bacillota</taxon>
        <taxon>Bacilli</taxon>
        <taxon>Bacillales</taxon>
        <taxon>Caryophanaceae</taxon>
        <taxon>Solibacillus</taxon>
    </lineage>
</organism>
<accession>A0ABX3ZM17</accession>
<protein>
    <submittedName>
        <fullName evidence="1">Uncharacterized protein</fullName>
    </submittedName>
</protein>
<dbReference type="EMBL" id="NHNT01000001">
    <property type="protein sequence ID" value="OUZ40759.1"/>
    <property type="molecule type" value="Genomic_DNA"/>
</dbReference>